<evidence type="ECO:0000313" key="1">
    <source>
        <dbReference type="EMBL" id="KAK9005076.1"/>
    </source>
</evidence>
<proteinExistence type="predicted"/>
<organism evidence="1 2">
    <name type="scientific">Hibiscus sabdariffa</name>
    <name type="common">roselle</name>
    <dbReference type="NCBI Taxonomy" id="183260"/>
    <lineage>
        <taxon>Eukaryota</taxon>
        <taxon>Viridiplantae</taxon>
        <taxon>Streptophyta</taxon>
        <taxon>Embryophyta</taxon>
        <taxon>Tracheophyta</taxon>
        <taxon>Spermatophyta</taxon>
        <taxon>Magnoliopsida</taxon>
        <taxon>eudicotyledons</taxon>
        <taxon>Gunneridae</taxon>
        <taxon>Pentapetalae</taxon>
        <taxon>rosids</taxon>
        <taxon>malvids</taxon>
        <taxon>Malvales</taxon>
        <taxon>Malvaceae</taxon>
        <taxon>Malvoideae</taxon>
        <taxon>Hibiscus</taxon>
    </lineage>
</organism>
<dbReference type="Proteomes" id="UP001396334">
    <property type="component" value="Unassembled WGS sequence"/>
</dbReference>
<accession>A0ABR2QX64</accession>
<protein>
    <submittedName>
        <fullName evidence="1">Uncharacterized protein</fullName>
    </submittedName>
</protein>
<dbReference type="EMBL" id="JBBPBN010000030">
    <property type="protein sequence ID" value="KAK9005076.1"/>
    <property type="molecule type" value="Genomic_DNA"/>
</dbReference>
<dbReference type="PANTHER" id="PTHR31293:SF12">
    <property type="entry name" value="RNI-LIKE SUPERFAMILY PROTEIN"/>
    <property type="match status" value="1"/>
</dbReference>
<sequence>MAIQVKMEYVHRLSYLPDSILSHILDFIFQVEASFTLVPTLDFDLEAEKAESDMIGIDSFVSFVDKMLFFHNMANIEKLRLKSKIVVDSNCVCRWISAVAGRGVKHLDLRIRVDTSTTFPCVVFTCRTSSSLES</sequence>
<evidence type="ECO:0000313" key="2">
    <source>
        <dbReference type="Proteomes" id="UP001396334"/>
    </source>
</evidence>
<comment type="caution">
    <text evidence="1">The sequence shown here is derived from an EMBL/GenBank/DDBJ whole genome shotgun (WGS) entry which is preliminary data.</text>
</comment>
<dbReference type="PANTHER" id="PTHR31293">
    <property type="entry name" value="RNI-LIKE SUPERFAMILY PROTEIN"/>
    <property type="match status" value="1"/>
</dbReference>
<gene>
    <name evidence="1" type="ORF">V6N11_042524</name>
</gene>
<name>A0ABR2QX64_9ROSI</name>
<reference evidence="1 2" key="1">
    <citation type="journal article" date="2024" name="G3 (Bethesda)">
        <title>Genome assembly of Hibiscus sabdariffa L. provides insights into metabolisms of medicinal natural products.</title>
        <authorList>
            <person name="Kim T."/>
        </authorList>
    </citation>
    <scope>NUCLEOTIDE SEQUENCE [LARGE SCALE GENOMIC DNA]</scope>
    <source>
        <strain evidence="1">TK-2024</strain>
        <tissue evidence="1">Old leaves</tissue>
    </source>
</reference>
<keyword evidence="2" id="KW-1185">Reference proteome</keyword>
<dbReference type="InterPro" id="IPR055294">
    <property type="entry name" value="FBL60-like"/>
</dbReference>